<dbReference type="EMBL" id="PQFZ01000012">
    <property type="protein sequence ID" value="POR49223.1"/>
    <property type="molecule type" value="Genomic_DNA"/>
</dbReference>
<evidence type="ECO:0000259" key="2">
    <source>
        <dbReference type="SMART" id="SM00062"/>
    </source>
</evidence>
<protein>
    <submittedName>
        <fullName evidence="3">Amino acid ABC transporter substrate-binding protein (PAAT family)</fullName>
    </submittedName>
</protein>
<sequence>MSFRPDIGTMPAELRERLAPGGVLRAGINLSNFLLVSSRTPDGGPAGVSPDMARAIADTLGVALRYVPYESPGLLADAAGRDEWDIGLIGAEPQRAEVISFTPAYAAIEATYLVPVESRFRSPAEVDAAGVRIAVTGRTAYGLWLDRNIAHAELVRSTTMDEALADFSDKKLDALAGLRPRLNSDVARAPGTRILDGRFMAVQQAIGVPKATGDAVPYLTKFVEAARSSGFIADLIRKHGVEGLSVA</sequence>
<dbReference type="Proteomes" id="UP000236919">
    <property type="component" value="Unassembled WGS sequence"/>
</dbReference>
<feature type="domain" description="Solute-binding protein family 3/N-terminal" evidence="2">
    <location>
        <begin position="23"/>
        <end position="243"/>
    </location>
</feature>
<evidence type="ECO:0000313" key="4">
    <source>
        <dbReference type="Proteomes" id="UP000236919"/>
    </source>
</evidence>
<dbReference type="SUPFAM" id="SSF53850">
    <property type="entry name" value="Periplasmic binding protein-like II"/>
    <property type="match status" value="1"/>
</dbReference>
<name>A0A2S4M3D9_9HYPH</name>
<organism evidence="3 4">
    <name type="scientific">Bosea psychrotolerans</name>
    <dbReference type="NCBI Taxonomy" id="1871628"/>
    <lineage>
        <taxon>Bacteria</taxon>
        <taxon>Pseudomonadati</taxon>
        <taxon>Pseudomonadota</taxon>
        <taxon>Alphaproteobacteria</taxon>
        <taxon>Hyphomicrobiales</taxon>
        <taxon>Boseaceae</taxon>
        <taxon>Bosea</taxon>
    </lineage>
</organism>
<reference evidence="3 4" key="1">
    <citation type="submission" date="2018-01" db="EMBL/GenBank/DDBJ databases">
        <title>Genomic Encyclopedia of Type Strains, Phase III (KMG-III): the genomes of soil and plant-associated and newly described type strains.</title>
        <authorList>
            <person name="Whitman W."/>
        </authorList>
    </citation>
    <scope>NUCLEOTIDE SEQUENCE [LARGE SCALE GENOMIC DNA]</scope>
    <source>
        <strain evidence="3 4">1131</strain>
    </source>
</reference>
<gene>
    <name evidence="3" type="ORF">CYD53_11246</name>
</gene>
<keyword evidence="1" id="KW-0732">Signal</keyword>
<dbReference type="InterPro" id="IPR001638">
    <property type="entry name" value="Solute-binding_3/MltF_N"/>
</dbReference>
<dbReference type="PANTHER" id="PTHR35936">
    <property type="entry name" value="MEMBRANE-BOUND LYTIC MUREIN TRANSGLYCOSYLASE F"/>
    <property type="match status" value="1"/>
</dbReference>
<dbReference type="PANTHER" id="PTHR35936:SF17">
    <property type="entry name" value="ARGININE-BINDING EXTRACELLULAR PROTEIN ARTP"/>
    <property type="match status" value="1"/>
</dbReference>
<dbReference type="AlphaFoldDB" id="A0A2S4M3D9"/>
<dbReference type="Pfam" id="PF00497">
    <property type="entry name" value="SBP_bac_3"/>
    <property type="match status" value="1"/>
</dbReference>
<accession>A0A2S4M3D9</accession>
<comment type="caution">
    <text evidence="3">The sequence shown here is derived from an EMBL/GenBank/DDBJ whole genome shotgun (WGS) entry which is preliminary data.</text>
</comment>
<keyword evidence="4" id="KW-1185">Reference proteome</keyword>
<evidence type="ECO:0000256" key="1">
    <source>
        <dbReference type="ARBA" id="ARBA00022729"/>
    </source>
</evidence>
<proteinExistence type="predicted"/>
<dbReference type="RefSeq" id="WP_210202376.1">
    <property type="nucleotide sequence ID" value="NZ_PQFZ01000012.1"/>
</dbReference>
<dbReference type="SMART" id="SM00062">
    <property type="entry name" value="PBPb"/>
    <property type="match status" value="1"/>
</dbReference>
<dbReference type="Gene3D" id="3.40.190.10">
    <property type="entry name" value="Periplasmic binding protein-like II"/>
    <property type="match status" value="2"/>
</dbReference>
<evidence type="ECO:0000313" key="3">
    <source>
        <dbReference type="EMBL" id="POR49223.1"/>
    </source>
</evidence>